<dbReference type="AlphaFoldDB" id="A0A4R5V8X4"/>
<name>A0A4R5V8X4_9BACT</name>
<dbReference type="Pfam" id="PF13470">
    <property type="entry name" value="PIN_3"/>
    <property type="match status" value="1"/>
</dbReference>
<evidence type="ECO:0000313" key="2">
    <source>
        <dbReference type="EMBL" id="TDK48006.1"/>
    </source>
</evidence>
<feature type="domain" description="PIN" evidence="1">
    <location>
        <begin position="2"/>
        <end position="116"/>
    </location>
</feature>
<protein>
    <submittedName>
        <fullName evidence="2">PIN domain-containing protein</fullName>
    </submittedName>
</protein>
<dbReference type="InterPro" id="IPR029060">
    <property type="entry name" value="PIN-like_dom_sf"/>
</dbReference>
<evidence type="ECO:0000259" key="1">
    <source>
        <dbReference type="Pfam" id="PF13470"/>
    </source>
</evidence>
<dbReference type="CDD" id="cd09854">
    <property type="entry name" value="PIN_VapC-like"/>
    <property type="match status" value="1"/>
</dbReference>
<dbReference type="SUPFAM" id="SSF88723">
    <property type="entry name" value="PIN domain-like"/>
    <property type="match status" value="1"/>
</dbReference>
<comment type="caution">
    <text evidence="2">The sequence shown here is derived from an EMBL/GenBank/DDBJ whole genome shotgun (WGS) entry which is preliminary data.</text>
</comment>
<gene>
    <name evidence="2" type="ORF">E1898_04850</name>
</gene>
<dbReference type="EMBL" id="SMUW01000028">
    <property type="protein sequence ID" value="TDK48006.1"/>
    <property type="molecule type" value="Genomic_DNA"/>
</dbReference>
<dbReference type="Gene3D" id="3.40.50.1010">
    <property type="entry name" value="5'-nuclease"/>
    <property type="match status" value="1"/>
</dbReference>
<dbReference type="RefSeq" id="WP_133390055.1">
    <property type="nucleotide sequence ID" value="NZ_SMUW01000028.1"/>
</dbReference>
<reference evidence="2 3" key="1">
    <citation type="submission" date="2019-03" db="EMBL/GenBank/DDBJ databases">
        <title>Algoriphagus aquimaris sp. nov., isolated form marine sediment in Pohang, Korea.</title>
        <authorList>
            <person name="Kim J."/>
            <person name="Yoon S.-H."/>
            <person name="Lee S.-S."/>
        </authorList>
    </citation>
    <scope>NUCLEOTIDE SEQUENCE [LARGE SCALE GENOMIC DNA]</scope>
    <source>
        <strain evidence="2 3">F21</strain>
    </source>
</reference>
<dbReference type="InterPro" id="IPR002716">
    <property type="entry name" value="PIN_dom"/>
</dbReference>
<sequence>MRIFFDVNVILDFFLERSPKQQIINEIFESLESRKIHGFVTISVIQTCIYYLAKAKDYETTKDIARVCCRIFDFLDGDKMNVINALEMDHFDIEDSIHYSICKLHQIEAIVTSDKDFLKLSNTYLPVLTPEELVRVLSSE</sequence>
<dbReference type="Proteomes" id="UP000295438">
    <property type="component" value="Unassembled WGS sequence"/>
</dbReference>
<organism evidence="2 3">
    <name type="scientific">Algoriphagus formosus</name>
    <dbReference type="NCBI Taxonomy" id="2007308"/>
    <lineage>
        <taxon>Bacteria</taxon>
        <taxon>Pseudomonadati</taxon>
        <taxon>Bacteroidota</taxon>
        <taxon>Cytophagia</taxon>
        <taxon>Cytophagales</taxon>
        <taxon>Cyclobacteriaceae</taxon>
        <taxon>Algoriphagus</taxon>
    </lineage>
</organism>
<evidence type="ECO:0000313" key="3">
    <source>
        <dbReference type="Proteomes" id="UP000295438"/>
    </source>
</evidence>
<keyword evidence="3" id="KW-1185">Reference proteome</keyword>
<accession>A0A4R5V8X4</accession>
<proteinExistence type="predicted"/>